<dbReference type="Proteomes" id="UP001165366">
    <property type="component" value="Unassembled WGS sequence"/>
</dbReference>
<evidence type="ECO:0000256" key="1">
    <source>
        <dbReference type="SAM" id="Phobius"/>
    </source>
</evidence>
<dbReference type="EMBL" id="JAKLWS010000010">
    <property type="protein sequence ID" value="MCG2588866.1"/>
    <property type="molecule type" value="Genomic_DNA"/>
</dbReference>
<name>A0ABS9KDE2_9BACT</name>
<keyword evidence="1" id="KW-0812">Transmembrane</keyword>
<keyword evidence="1" id="KW-0472">Membrane</keyword>
<sequence length="68" mass="7580">MDLKNKTRAELEDRVRKLEKLISEKGVGSNYLSRAQRVQRDVNLALIFGGAAVVLGAAAWSLYKFKGE</sequence>
<organism evidence="2 3">
    <name type="scientific">Rhodohalobacter sulfatireducens</name>
    <dbReference type="NCBI Taxonomy" id="2911366"/>
    <lineage>
        <taxon>Bacteria</taxon>
        <taxon>Pseudomonadati</taxon>
        <taxon>Balneolota</taxon>
        <taxon>Balneolia</taxon>
        <taxon>Balneolales</taxon>
        <taxon>Balneolaceae</taxon>
        <taxon>Rhodohalobacter</taxon>
    </lineage>
</organism>
<evidence type="ECO:0008006" key="4">
    <source>
        <dbReference type="Google" id="ProtNLM"/>
    </source>
</evidence>
<keyword evidence="1" id="KW-1133">Transmembrane helix</keyword>
<reference evidence="2" key="2">
    <citation type="submission" date="2024-05" db="EMBL/GenBank/DDBJ databases">
        <title>Rhodohalobacter halophilus gen. nov., sp. nov., a moderately halophilic member of the family Balneolaceae.</title>
        <authorList>
            <person name="Xia J."/>
        </authorList>
    </citation>
    <scope>NUCLEOTIDE SEQUENCE</scope>
    <source>
        <strain evidence="2">WB101</strain>
    </source>
</reference>
<comment type="caution">
    <text evidence="2">The sequence shown here is derived from an EMBL/GenBank/DDBJ whole genome shotgun (WGS) entry which is preliminary data.</text>
</comment>
<dbReference type="RefSeq" id="WP_237853855.1">
    <property type="nucleotide sequence ID" value="NZ_JAKLWS010000010.1"/>
</dbReference>
<evidence type="ECO:0000313" key="3">
    <source>
        <dbReference type="Proteomes" id="UP001165366"/>
    </source>
</evidence>
<reference evidence="2" key="1">
    <citation type="submission" date="2022-01" db="EMBL/GenBank/DDBJ databases">
        <authorList>
            <person name="Wang Y."/>
        </authorList>
    </citation>
    <scope>NUCLEOTIDE SEQUENCE</scope>
    <source>
        <strain evidence="2">WB101</strain>
    </source>
</reference>
<evidence type="ECO:0000313" key="2">
    <source>
        <dbReference type="EMBL" id="MCG2588866.1"/>
    </source>
</evidence>
<protein>
    <recommendedName>
        <fullName evidence="4">DUF3618 domain-containing protein</fullName>
    </recommendedName>
</protein>
<proteinExistence type="predicted"/>
<feature type="transmembrane region" description="Helical" evidence="1">
    <location>
        <begin position="42"/>
        <end position="63"/>
    </location>
</feature>
<keyword evidence="3" id="KW-1185">Reference proteome</keyword>
<accession>A0ABS9KDE2</accession>
<gene>
    <name evidence="2" type="ORF">L6773_09830</name>
</gene>